<proteinExistence type="predicted"/>
<dbReference type="InterPro" id="IPR009833">
    <property type="entry name" value="DUF1398"/>
</dbReference>
<dbReference type="RefSeq" id="WP_267773350.1">
    <property type="nucleotide sequence ID" value="NZ_JAPNKE010000002.1"/>
</dbReference>
<dbReference type="InterPro" id="IPR032710">
    <property type="entry name" value="NTF2-like_dom_sf"/>
</dbReference>
<dbReference type="PANTHER" id="PTHR41252:SF1">
    <property type="entry name" value="BLR2505 PROTEIN"/>
    <property type="match status" value="1"/>
</dbReference>
<dbReference type="InterPro" id="IPR036696">
    <property type="entry name" value="YdfO-like_sf"/>
</dbReference>
<name>A0A9X3F2X4_9BACT</name>
<organism evidence="2 3">
    <name type="scientific">Nannocystis pusilla</name>
    <dbReference type="NCBI Taxonomy" id="889268"/>
    <lineage>
        <taxon>Bacteria</taxon>
        <taxon>Pseudomonadati</taxon>
        <taxon>Myxococcota</taxon>
        <taxon>Polyangia</taxon>
        <taxon>Nannocystales</taxon>
        <taxon>Nannocystaceae</taxon>
        <taxon>Nannocystis</taxon>
    </lineage>
</organism>
<dbReference type="Pfam" id="PF07166">
    <property type="entry name" value="DUF1398"/>
    <property type="match status" value="1"/>
</dbReference>
<feature type="domain" description="SnoaL-like" evidence="1">
    <location>
        <begin position="144"/>
        <end position="247"/>
    </location>
</feature>
<evidence type="ECO:0000313" key="2">
    <source>
        <dbReference type="EMBL" id="MCY1010416.1"/>
    </source>
</evidence>
<evidence type="ECO:0000259" key="1">
    <source>
        <dbReference type="Pfam" id="PF12680"/>
    </source>
</evidence>
<keyword evidence="3" id="KW-1185">Reference proteome</keyword>
<dbReference type="PANTHER" id="PTHR41252">
    <property type="entry name" value="BLR2505 PROTEIN"/>
    <property type="match status" value="1"/>
</dbReference>
<dbReference type="EMBL" id="JAPNKE010000002">
    <property type="protein sequence ID" value="MCY1010416.1"/>
    <property type="molecule type" value="Genomic_DNA"/>
</dbReference>
<dbReference type="Pfam" id="PF12680">
    <property type="entry name" value="SnoaL_2"/>
    <property type="match status" value="1"/>
</dbReference>
<dbReference type="SUPFAM" id="SSF160419">
    <property type="entry name" value="YdfO-like"/>
    <property type="match status" value="1"/>
</dbReference>
<dbReference type="SUPFAM" id="SSF54427">
    <property type="entry name" value="NTF2-like"/>
    <property type="match status" value="1"/>
</dbReference>
<accession>A0A9X3F2X4</accession>
<dbReference type="InterPro" id="IPR037401">
    <property type="entry name" value="SnoaL-like"/>
</dbReference>
<dbReference type="Gene3D" id="3.30.1810.10">
    <property type="entry name" value="YdfO-like"/>
    <property type="match status" value="1"/>
</dbReference>
<reference evidence="2" key="1">
    <citation type="submission" date="2022-11" db="EMBL/GenBank/DDBJ databases">
        <title>Minimal conservation of predation-associated metabolite biosynthetic gene clusters underscores biosynthetic potential of Myxococcota including descriptions for ten novel species: Archangium lansinium sp. nov., Myxococcus landrumus sp. nov., Nannocystis bai.</title>
        <authorList>
            <person name="Ahearne A."/>
            <person name="Stevens C."/>
            <person name="Phillips K."/>
        </authorList>
    </citation>
    <scope>NUCLEOTIDE SEQUENCE</scope>
    <source>
        <strain evidence="2">Na p29</strain>
    </source>
</reference>
<dbReference type="Proteomes" id="UP001150924">
    <property type="component" value="Unassembled WGS sequence"/>
</dbReference>
<comment type="caution">
    <text evidence="2">The sequence shown here is derived from an EMBL/GenBank/DDBJ whole genome shotgun (WGS) entry which is preliminary data.</text>
</comment>
<dbReference type="AlphaFoldDB" id="A0A9X3F2X4"/>
<dbReference type="Gene3D" id="3.10.450.50">
    <property type="match status" value="1"/>
</dbReference>
<sequence>MTNQSANDRTIEDCARQSHAGTIDFGTVVERLTAAGVEAYHVDYRAGRSTYYTTDDQVHTFALALREPAIADAFDGAAVQAAVRGAQRGEVKYPEFVRRTRAAGCVGYDVWIGGRQVIYHGRRGEQHIEWMPGAPPGRDNVEVVKQVYAAYARRDLGAALALHAPAAQIDQSRELPWGDHYEGEAGVREFFARLLRSVDSTLALERFIDAGDHVVALGRSRGTEKAHGRRFDVPIAHVWHIRDGKVAGVYYHIDNPTMLAALG</sequence>
<evidence type="ECO:0000313" key="3">
    <source>
        <dbReference type="Proteomes" id="UP001150924"/>
    </source>
</evidence>
<gene>
    <name evidence="2" type="ORF">OV079_33585</name>
</gene>
<protein>
    <submittedName>
        <fullName evidence="2">Nuclear transport factor 2 family protein</fullName>
    </submittedName>
</protein>